<evidence type="ECO:0000313" key="3">
    <source>
        <dbReference type="Proteomes" id="UP000178750"/>
    </source>
</evidence>
<organism evidence="2 3">
    <name type="scientific">Candidatus Woesebacteria bacterium RIFCSPHIGHO2_01_FULL_38_9b</name>
    <dbReference type="NCBI Taxonomy" id="1802493"/>
    <lineage>
        <taxon>Bacteria</taxon>
        <taxon>Candidatus Woeseibacteriota</taxon>
    </lineage>
</organism>
<keyword evidence="1" id="KW-1133">Transmembrane helix</keyword>
<name>A0A1F7Y538_9BACT</name>
<accession>A0A1F7Y538</accession>
<evidence type="ECO:0000256" key="1">
    <source>
        <dbReference type="SAM" id="Phobius"/>
    </source>
</evidence>
<feature type="transmembrane region" description="Helical" evidence="1">
    <location>
        <begin position="34"/>
        <end position="57"/>
    </location>
</feature>
<dbReference type="Pfam" id="PF18895">
    <property type="entry name" value="T4SS_pilin"/>
    <property type="match status" value="1"/>
</dbReference>
<proteinExistence type="predicted"/>
<reference evidence="2 3" key="1">
    <citation type="journal article" date="2016" name="Nat. Commun.">
        <title>Thousands of microbial genomes shed light on interconnected biogeochemical processes in an aquifer system.</title>
        <authorList>
            <person name="Anantharaman K."/>
            <person name="Brown C.T."/>
            <person name="Hug L.A."/>
            <person name="Sharon I."/>
            <person name="Castelle C.J."/>
            <person name="Probst A.J."/>
            <person name="Thomas B.C."/>
            <person name="Singh A."/>
            <person name="Wilkins M.J."/>
            <person name="Karaoz U."/>
            <person name="Brodie E.L."/>
            <person name="Williams K.H."/>
            <person name="Hubbard S.S."/>
            <person name="Banfield J.F."/>
        </authorList>
    </citation>
    <scope>NUCLEOTIDE SEQUENCE [LARGE SCALE GENOMIC DNA]</scope>
</reference>
<gene>
    <name evidence="2" type="ORF">A2863_03570</name>
</gene>
<feature type="transmembrane region" description="Helical" evidence="1">
    <location>
        <begin position="78"/>
        <end position="104"/>
    </location>
</feature>
<dbReference type="AlphaFoldDB" id="A0A1F7Y538"/>
<evidence type="ECO:0000313" key="2">
    <source>
        <dbReference type="EMBL" id="OGM22411.1"/>
    </source>
</evidence>
<dbReference type="Proteomes" id="UP000178750">
    <property type="component" value="Unassembled WGS sequence"/>
</dbReference>
<dbReference type="EMBL" id="MGGF01000003">
    <property type="protein sequence ID" value="OGM22411.1"/>
    <property type="molecule type" value="Genomic_DNA"/>
</dbReference>
<protein>
    <submittedName>
        <fullName evidence="2">Uncharacterized protein</fullName>
    </submittedName>
</protein>
<keyword evidence="1" id="KW-0812">Transmembrane</keyword>
<dbReference type="InterPro" id="IPR043993">
    <property type="entry name" value="T4SS_pilin"/>
</dbReference>
<sequence length="108" mass="11187">MKMLADVPKFEDIQEKAGLPTLGDLSVGSIITDILPYVFGAVGLLLLVYLVLGGFQLMLSRGDAKAIASAQAKITNALVGFIIALVSGGVVVILGKILGIPILYGGIF</sequence>
<keyword evidence="1" id="KW-0472">Membrane</keyword>
<comment type="caution">
    <text evidence="2">The sequence shown here is derived from an EMBL/GenBank/DDBJ whole genome shotgun (WGS) entry which is preliminary data.</text>
</comment>